<protein>
    <recommendedName>
        <fullName evidence="2">CCHC-type domain-containing protein</fullName>
    </recommendedName>
</protein>
<evidence type="ECO:0000313" key="3">
    <source>
        <dbReference type="EMBL" id="KAJ8663176.1"/>
    </source>
</evidence>
<dbReference type="GeneID" id="83208771"/>
<evidence type="ECO:0000259" key="2">
    <source>
        <dbReference type="SMART" id="SM00343"/>
    </source>
</evidence>
<keyword evidence="4" id="KW-1185">Reference proteome</keyword>
<sequence length="863" mass="95941">MDDSTSSSHPSIATGEQTSCPSSRKTVDDEDCNAKQQKKIPLNEPSHDDRDDDEDVCCAKHHPTAIGCDTPPPCSANTDHAPDLWRCNKKPRDINDDDLDTNKRPQQQQQQQQPMSNASRRQRSIRPLTKHVQSNNQQRRNASSSINNNVWKRGVWRSSADYNNKRAPVSSSSSNNTNNRKSNGIDTRVISRHQQQQQQEERVVKTDEIALFMRCKRRYADLAFRSIPPSPGGWEEVKPERVVAWGKTAENYIDFSSYLTIGQNHHVDDEDDDAWKKSATWIREFETTNGSTTKQQQHHHHRRSSDNNLATSKHHAAAAAAAAANITSKLAKAARPPPVSIPPTCIAPPPSTPNLFSPLPPPTTSTQPINQQHRFKSSVDDLLSFSLHSTNNNNTLLQDTGRPSLRMPRMFSADGISASSNTLLDRNSHASSLWDKRSFHGNSSNNRLPATLDIKAPPYRRMSSPLDKSTRTATSEFSSYWSHHPSPITPPGSASTHDMWSGHNNRVINTSNYYHQSQEWTPPISPWSPCQLDESNDTTFSAGEQQHWEDRFASILKVVDEGDDDDDTKTVASNTLVGDVGGGWQKATPLTQQQQQQRQRDTSSSDSSSSSSGSSSSQSPTDPNTNDGMAFIVANMQLVQNMVQTGGMGCRHCGSGSHAVARECPYISVISSSSAWAQLFDAGRRGDQHAFLEALDVYSKACPTETLQTIGRKLFDARCPLQLIALNTPPSRTTILVDLQGNARRTYTATPVSITVYNKDATCRVNQSGLPRTPEENIARLADAGLARDLTEVARCSLCKQQGHWIKDCSFWGQRPSSLFQTRSSLLHRSHPQKQHRLSVDVDSSNSHRLYYNLNEYVLVEGI</sequence>
<feature type="compositionally biased region" description="Pro residues" evidence="1">
    <location>
        <begin position="335"/>
        <end position="363"/>
    </location>
</feature>
<feature type="region of interest" description="Disordered" evidence="1">
    <location>
        <begin position="478"/>
        <end position="501"/>
    </location>
</feature>
<organism evidence="3 4">
    <name type="scientific">Lichtheimia ornata</name>
    <dbReference type="NCBI Taxonomy" id="688661"/>
    <lineage>
        <taxon>Eukaryota</taxon>
        <taxon>Fungi</taxon>
        <taxon>Fungi incertae sedis</taxon>
        <taxon>Mucoromycota</taxon>
        <taxon>Mucoromycotina</taxon>
        <taxon>Mucoromycetes</taxon>
        <taxon>Mucorales</taxon>
        <taxon>Lichtheimiaceae</taxon>
        <taxon>Lichtheimia</taxon>
    </lineage>
</organism>
<feature type="compositionally biased region" description="Polar residues" evidence="1">
    <location>
        <begin position="492"/>
        <end position="501"/>
    </location>
</feature>
<dbReference type="GO" id="GO:0008270">
    <property type="term" value="F:zinc ion binding"/>
    <property type="evidence" value="ECO:0007669"/>
    <property type="project" value="InterPro"/>
</dbReference>
<dbReference type="RefSeq" id="XP_058348088.1">
    <property type="nucleotide sequence ID" value="XM_058481450.1"/>
</dbReference>
<comment type="caution">
    <text evidence="3">The sequence shown here is derived from an EMBL/GenBank/DDBJ whole genome shotgun (WGS) entry which is preliminary data.</text>
</comment>
<evidence type="ECO:0000313" key="4">
    <source>
        <dbReference type="Proteomes" id="UP001234581"/>
    </source>
</evidence>
<gene>
    <name evidence="3" type="ORF">O0I10_001353</name>
</gene>
<feature type="compositionally biased region" description="Low complexity" evidence="1">
    <location>
        <begin position="604"/>
        <end position="619"/>
    </location>
</feature>
<evidence type="ECO:0000256" key="1">
    <source>
        <dbReference type="SAM" id="MobiDB-lite"/>
    </source>
</evidence>
<feature type="region of interest" description="Disordered" evidence="1">
    <location>
        <begin position="162"/>
        <end position="185"/>
    </location>
</feature>
<feature type="domain" description="CCHC-type" evidence="2">
    <location>
        <begin position="649"/>
        <end position="666"/>
    </location>
</feature>
<dbReference type="GO" id="GO:0003676">
    <property type="term" value="F:nucleic acid binding"/>
    <property type="evidence" value="ECO:0007669"/>
    <property type="project" value="InterPro"/>
</dbReference>
<feature type="compositionally biased region" description="Polar residues" evidence="1">
    <location>
        <begin position="1"/>
        <end position="24"/>
    </location>
</feature>
<dbReference type="EMBL" id="JARTCD010000003">
    <property type="protein sequence ID" value="KAJ8663176.1"/>
    <property type="molecule type" value="Genomic_DNA"/>
</dbReference>
<accession>A0AAD7Y3L3</accession>
<feature type="compositionally biased region" description="Low complexity" evidence="1">
    <location>
        <begin position="165"/>
        <end position="182"/>
    </location>
</feature>
<feature type="compositionally biased region" description="Low complexity" evidence="1">
    <location>
        <begin position="317"/>
        <end position="334"/>
    </location>
</feature>
<dbReference type="InterPro" id="IPR001878">
    <property type="entry name" value="Znf_CCHC"/>
</dbReference>
<reference evidence="3 4" key="1">
    <citation type="submission" date="2023-03" db="EMBL/GenBank/DDBJ databases">
        <title>Genome sequence of Lichtheimia ornata CBS 291.66.</title>
        <authorList>
            <person name="Mohabir J.T."/>
            <person name="Shea T.P."/>
            <person name="Kurbessoian T."/>
            <person name="Berby B."/>
            <person name="Fontaine J."/>
            <person name="Livny J."/>
            <person name="Gnirke A."/>
            <person name="Stajich J.E."/>
            <person name="Cuomo C.A."/>
        </authorList>
    </citation>
    <scope>NUCLEOTIDE SEQUENCE [LARGE SCALE GENOMIC DNA]</scope>
    <source>
        <strain evidence="3">CBS 291.66</strain>
    </source>
</reference>
<name>A0AAD7Y3L3_9FUNG</name>
<dbReference type="AlphaFoldDB" id="A0AAD7Y3L3"/>
<feature type="region of interest" description="Disordered" evidence="1">
    <location>
        <begin position="287"/>
        <end position="370"/>
    </location>
</feature>
<feature type="region of interest" description="Disordered" evidence="1">
    <location>
        <begin position="1"/>
        <end position="150"/>
    </location>
</feature>
<feature type="region of interest" description="Disordered" evidence="1">
    <location>
        <begin position="562"/>
        <end position="628"/>
    </location>
</feature>
<dbReference type="SMART" id="SM00343">
    <property type="entry name" value="ZnF_C2HC"/>
    <property type="match status" value="2"/>
</dbReference>
<feature type="compositionally biased region" description="Low complexity" evidence="1">
    <location>
        <begin position="133"/>
        <end position="149"/>
    </location>
</feature>
<dbReference type="Proteomes" id="UP001234581">
    <property type="component" value="Unassembled WGS sequence"/>
</dbReference>
<proteinExistence type="predicted"/>
<feature type="domain" description="CCHC-type" evidence="2">
    <location>
        <begin position="795"/>
        <end position="811"/>
    </location>
</feature>